<proteinExistence type="predicted"/>
<dbReference type="OrthoDB" id="912740at2759"/>
<evidence type="ECO:0000313" key="3">
    <source>
        <dbReference type="Proteomes" id="UP001153555"/>
    </source>
</evidence>
<dbReference type="EMBL" id="CACSLK010012206">
    <property type="protein sequence ID" value="CAA0814019.1"/>
    <property type="molecule type" value="Genomic_DNA"/>
</dbReference>
<gene>
    <name evidence="2" type="ORF">SHERM_14353</name>
</gene>
<accession>A0A9N7MKZ7</accession>
<dbReference type="Proteomes" id="UP001153555">
    <property type="component" value="Unassembled WGS sequence"/>
</dbReference>
<evidence type="ECO:0000313" key="2">
    <source>
        <dbReference type="EMBL" id="CAA0814019.1"/>
    </source>
</evidence>
<feature type="signal peptide" evidence="1">
    <location>
        <begin position="1"/>
        <end position="21"/>
    </location>
</feature>
<keyword evidence="1" id="KW-0732">Signal</keyword>
<comment type="caution">
    <text evidence="2">The sequence shown here is derived from an EMBL/GenBank/DDBJ whole genome shotgun (WGS) entry which is preliminary data.</text>
</comment>
<feature type="chain" id="PRO_5040418032" evidence="1">
    <location>
        <begin position="22"/>
        <end position="233"/>
    </location>
</feature>
<dbReference type="AlphaFoldDB" id="A0A9N7MKZ7"/>
<organism evidence="2 3">
    <name type="scientific">Striga hermonthica</name>
    <name type="common">Purple witchweed</name>
    <name type="synonym">Buchnera hermonthica</name>
    <dbReference type="NCBI Taxonomy" id="68872"/>
    <lineage>
        <taxon>Eukaryota</taxon>
        <taxon>Viridiplantae</taxon>
        <taxon>Streptophyta</taxon>
        <taxon>Embryophyta</taxon>
        <taxon>Tracheophyta</taxon>
        <taxon>Spermatophyta</taxon>
        <taxon>Magnoliopsida</taxon>
        <taxon>eudicotyledons</taxon>
        <taxon>Gunneridae</taxon>
        <taxon>Pentapetalae</taxon>
        <taxon>asterids</taxon>
        <taxon>lamiids</taxon>
        <taxon>Lamiales</taxon>
        <taxon>Orobanchaceae</taxon>
        <taxon>Buchnereae</taxon>
        <taxon>Striga</taxon>
    </lineage>
</organism>
<sequence length="233" mass="25828">MVTQLLLLSLSVFSLLFSCSSLFSSPFFLSSQNLHYNINISPNTLHILSLVATNKNCIFLVCNTLFFLVTKTSASVVSCSPPDSGSNEVTLHEGADDFVGLEPELVPVSDKDMIIVYENESRAKETKTNGVENDGGKELACPTQVSIFIADSHEEEEEDAKREDLIENDESGVTETCCLFYDEDEDDDAGDDVLSAEELNQKFEDFIRRMKEEIRLSEAEIKSTGSGQQNSIR</sequence>
<name>A0A9N7MKZ7_STRHE</name>
<reference evidence="2" key="1">
    <citation type="submission" date="2019-12" db="EMBL/GenBank/DDBJ databases">
        <authorList>
            <person name="Scholes J."/>
        </authorList>
    </citation>
    <scope>NUCLEOTIDE SEQUENCE</scope>
</reference>
<dbReference type="PANTHER" id="PTHR34947">
    <property type="entry name" value="TRANSMEMBRANE PROTEIN"/>
    <property type="match status" value="1"/>
</dbReference>
<evidence type="ECO:0000256" key="1">
    <source>
        <dbReference type="SAM" id="SignalP"/>
    </source>
</evidence>
<protein>
    <submittedName>
        <fullName evidence="2">Uncharacterized protein</fullName>
    </submittedName>
</protein>
<keyword evidence="3" id="KW-1185">Reference proteome</keyword>
<dbReference type="PANTHER" id="PTHR34947:SF2">
    <property type="entry name" value="TRANSMEMBRANE PROTEIN"/>
    <property type="match status" value="1"/>
</dbReference>